<gene>
    <name evidence="2" type="ORF">TSAR_014035</name>
</gene>
<evidence type="ECO:0000256" key="1">
    <source>
        <dbReference type="SAM" id="MobiDB-lite"/>
    </source>
</evidence>
<dbReference type="Proteomes" id="UP000215335">
    <property type="component" value="Unassembled WGS sequence"/>
</dbReference>
<feature type="non-terminal residue" evidence="2">
    <location>
        <position position="1"/>
    </location>
</feature>
<feature type="region of interest" description="Disordered" evidence="1">
    <location>
        <begin position="83"/>
        <end position="106"/>
    </location>
</feature>
<accession>A0A232EUZ8</accession>
<name>A0A232EUZ8_9HYME</name>
<keyword evidence="3" id="KW-1185">Reference proteome</keyword>
<evidence type="ECO:0000313" key="2">
    <source>
        <dbReference type="EMBL" id="OXU22174.1"/>
    </source>
</evidence>
<proteinExistence type="predicted"/>
<organism evidence="2 3">
    <name type="scientific">Trichomalopsis sarcophagae</name>
    <dbReference type="NCBI Taxonomy" id="543379"/>
    <lineage>
        <taxon>Eukaryota</taxon>
        <taxon>Metazoa</taxon>
        <taxon>Ecdysozoa</taxon>
        <taxon>Arthropoda</taxon>
        <taxon>Hexapoda</taxon>
        <taxon>Insecta</taxon>
        <taxon>Pterygota</taxon>
        <taxon>Neoptera</taxon>
        <taxon>Endopterygota</taxon>
        <taxon>Hymenoptera</taxon>
        <taxon>Apocrita</taxon>
        <taxon>Proctotrupomorpha</taxon>
        <taxon>Chalcidoidea</taxon>
        <taxon>Pteromalidae</taxon>
        <taxon>Pteromalinae</taxon>
        <taxon>Trichomalopsis</taxon>
    </lineage>
</organism>
<reference evidence="2 3" key="1">
    <citation type="journal article" date="2017" name="Curr. Biol.">
        <title>The Evolution of Venom by Co-option of Single-Copy Genes.</title>
        <authorList>
            <person name="Martinson E.O."/>
            <person name="Mrinalini"/>
            <person name="Kelkar Y.D."/>
            <person name="Chang C.H."/>
            <person name="Werren J.H."/>
        </authorList>
    </citation>
    <scope>NUCLEOTIDE SEQUENCE [LARGE SCALE GENOMIC DNA]</scope>
    <source>
        <strain evidence="2 3">Alberta</strain>
        <tissue evidence="2">Whole body</tissue>
    </source>
</reference>
<dbReference type="AlphaFoldDB" id="A0A232EUZ8"/>
<comment type="caution">
    <text evidence="2">The sequence shown here is derived from an EMBL/GenBank/DDBJ whole genome shotgun (WGS) entry which is preliminary data.</text>
</comment>
<sequence>LVIITDAPAGGDRILLLASSKGSMSIIIEELTNASFFDTRAQPNILYVNVTEVVHREWLEPGSGAKDFDEIFRKLFDELFLGRSTSPSQSTSLRSSTRSEPYSTSC</sequence>
<evidence type="ECO:0000313" key="3">
    <source>
        <dbReference type="Proteomes" id="UP000215335"/>
    </source>
</evidence>
<protein>
    <submittedName>
        <fullName evidence="2">Uncharacterized protein</fullName>
    </submittedName>
</protein>
<feature type="compositionally biased region" description="Low complexity" evidence="1">
    <location>
        <begin position="83"/>
        <end position="99"/>
    </location>
</feature>
<dbReference type="EMBL" id="NNAY01002067">
    <property type="protein sequence ID" value="OXU22174.1"/>
    <property type="molecule type" value="Genomic_DNA"/>
</dbReference>